<dbReference type="InterPro" id="IPR013766">
    <property type="entry name" value="Thioredoxin_domain"/>
</dbReference>
<dbReference type="GO" id="GO:0016209">
    <property type="term" value="F:antioxidant activity"/>
    <property type="evidence" value="ECO:0007669"/>
    <property type="project" value="InterPro"/>
</dbReference>
<evidence type="ECO:0000259" key="1">
    <source>
        <dbReference type="PROSITE" id="PS51352"/>
    </source>
</evidence>
<accession>A0A1X3DKI6</accession>
<dbReference type="Pfam" id="PF00578">
    <property type="entry name" value="AhpC-TSA"/>
    <property type="match status" value="1"/>
</dbReference>
<dbReference type="PANTHER" id="PTHR42852">
    <property type="entry name" value="THIOL:DISULFIDE INTERCHANGE PROTEIN DSBE"/>
    <property type="match status" value="1"/>
</dbReference>
<organism evidence="2 3">
    <name type="scientific">Neisseria dumasiana</name>
    <dbReference type="NCBI Taxonomy" id="1931275"/>
    <lineage>
        <taxon>Bacteria</taxon>
        <taxon>Pseudomonadati</taxon>
        <taxon>Pseudomonadota</taxon>
        <taxon>Betaproteobacteria</taxon>
        <taxon>Neisseriales</taxon>
        <taxon>Neisseriaceae</taxon>
        <taxon>Neisseria</taxon>
    </lineage>
</organism>
<dbReference type="STRING" id="1931275.BV914_04475"/>
<name>A0A1X3DKI6_9NEIS</name>
<dbReference type="RefSeq" id="WP_085358435.1">
    <property type="nucleotide sequence ID" value="NZ_MTAB01000005.1"/>
</dbReference>
<dbReference type="Proteomes" id="UP000193303">
    <property type="component" value="Unassembled WGS sequence"/>
</dbReference>
<sequence>MGTKTKSWLKNIFQTALMVLLVSFAVDWWRKPEQPLEFAEQPFILLDGHKTSLSGMSSERTAIVYFWGSWCGICRHTSPVIQRIHQVGVPVLGVALRSGAENEVRDYMRNNGMSFDTVNDADGALSAQWQVSVTPTIVLIKNGKMVHSTTGLSSYWGLRGRLWLADWIN</sequence>
<dbReference type="CDD" id="cd03011">
    <property type="entry name" value="TlpA_like_ScsD_MtbDsbE"/>
    <property type="match status" value="1"/>
</dbReference>
<feature type="domain" description="Thioredoxin" evidence="1">
    <location>
        <begin position="30"/>
        <end position="169"/>
    </location>
</feature>
<dbReference type="InterPro" id="IPR000866">
    <property type="entry name" value="AhpC/TSA"/>
</dbReference>
<evidence type="ECO:0000313" key="2">
    <source>
        <dbReference type="EMBL" id="OSI23946.1"/>
    </source>
</evidence>
<proteinExistence type="predicted"/>
<dbReference type="InterPro" id="IPR036249">
    <property type="entry name" value="Thioredoxin-like_sf"/>
</dbReference>
<reference evidence="3" key="1">
    <citation type="submission" date="2017-01" db="EMBL/GenBank/DDBJ databases">
        <authorList>
            <person name="Mah S.A."/>
            <person name="Swanson W.J."/>
            <person name="Moy G.W."/>
            <person name="Vacquier V.D."/>
        </authorList>
    </citation>
    <scope>NUCLEOTIDE SEQUENCE [LARGE SCALE GENOMIC DNA]</scope>
    <source>
        <strain evidence="3">124861</strain>
    </source>
</reference>
<dbReference type="Gene3D" id="3.40.30.10">
    <property type="entry name" value="Glutaredoxin"/>
    <property type="match status" value="1"/>
</dbReference>
<gene>
    <name evidence="2" type="ORF">BV912_03585</name>
</gene>
<dbReference type="GO" id="GO:0016491">
    <property type="term" value="F:oxidoreductase activity"/>
    <property type="evidence" value="ECO:0007669"/>
    <property type="project" value="InterPro"/>
</dbReference>
<dbReference type="EMBL" id="MTAB01000005">
    <property type="protein sequence ID" value="OSI23946.1"/>
    <property type="molecule type" value="Genomic_DNA"/>
</dbReference>
<dbReference type="PROSITE" id="PS51352">
    <property type="entry name" value="THIOREDOXIN_2"/>
    <property type="match status" value="1"/>
</dbReference>
<dbReference type="SUPFAM" id="SSF52833">
    <property type="entry name" value="Thioredoxin-like"/>
    <property type="match status" value="1"/>
</dbReference>
<evidence type="ECO:0000313" key="3">
    <source>
        <dbReference type="Proteomes" id="UP000193303"/>
    </source>
</evidence>
<dbReference type="AlphaFoldDB" id="A0A1X3DKI6"/>
<comment type="caution">
    <text evidence="2">The sequence shown here is derived from an EMBL/GenBank/DDBJ whole genome shotgun (WGS) entry which is preliminary data.</text>
</comment>
<dbReference type="InterPro" id="IPR050553">
    <property type="entry name" value="Thioredoxin_ResA/DsbE_sf"/>
</dbReference>
<protein>
    <submittedName>
        <fullName evidence="2">Protein disulfide oxidoreductase</fullName>
    </submittedName>
</protein>
<dbReference type="OrthoDB" id="9811352at2"/>
<dbReference type="PANTHER" id="PTHR42852:SF17">
    <property type="entry name" value="THIOREDOXIN-LIKE PROTEIN HI_1115"/>
    <property type="match status" value="1"/>
</dbReference>